<dbReference type="PROSITE" id="PS51257">
    <property type="entry name" value="PROKAR_LIPOPROTEIN"/>
    <property type="match status" value="1"/>
</dbReference>
<name>A0A1Y5FAA2_9BACT</name>
<evidence type="ECO:0008006" key="3">
    <source>
        <dbReference type="Google" id="ProtNLM"/>
    </source>
</evidence>
<dbReference type="EMBL" id="MAAO01000004">
    <property type="protein sequence ID" value="OUR98541.1"/>
    <property type="molecule type" value="Genomic_DNA"/>
</dbReference>
<evidence type="ECO:0000313" key="2">
    <source>
        <dbReference type="Proteomes" id="UP000196531"/>
    </source>
</evidence>
<dbReference type="Proteomes" id="UP000196531">
    <property type="component" value="Unassembled WGS sequence"/>
</dbReference>
<accession>A0A1Y5FAA2</accession>
<organism evidence="1 2">
    <name type="scientific">Halobacteriovorax marinus</name>
    <dbReference type="NCBI Taxonomy" id="97084"/>
    <lineage>
        <taxon>Bacteria</taxon>
        <taxon>Pseudomonadati</taxon>
        <taxon>Bdellovibrionota</taxon>
        <taxon>Bacteriovoracia</taxon>
        <taxon>Bacteriovoracales</taxon>
        <taxon>Halobacteriovoraceae</taxon>
        <taxon>Halobacteriovorax</taxon>
    </lineage>
</organism>
<reference evidence="2" key="1">
    <citation type="journal article" date="2017" name="Proc. Natl. Acad. Sci. U.S.A.">
        <title>Simulation of Deepwater Horizon oil plume reveals substrate specialization within a complex community of hydrocarbon-degraders.</title>
        <authorList>
            <person name="Hu P."/>
            <person name="Dubinsky E.A."/>
            <person name="Probst A.J."/>
            <person name="Wang J."/>
            <person name="Sieber C.M.K."/>
            <person name="Tom L.M."/>
            <person name="Gardinali P."/>
            <person name="Banfield J.F."/>
            <person name="Atlas R.M."/>
            <person name="Andersen G.L."/>
        </authorList>
    </citation>
    <scope>NUCLEOTIDE SEQUENCE [LARGE SCALE GENOMIC DNA]</scope>
</reference>
<proteinExistence type="predicted"/>
<gene>
    <name evidence="1" type="ORF">A9Q84_03770</name>
</gene>
<protein>
    <recommendedName>
        <fullName evidence="3">Lipoprotein</fullName>
    </recommendedName>
</protein>
<comment type="caution">
    <text evidence="1">The sequence shown here is derived from an EMBL/GenBank/DDBJ whole genome shotgun (WGS) entry which is preliminary data.</text>
</comment>
<dbReference type="AlphaFoldDB" id="A0A1Y5FAA2"/>
<sequence length="250" mass="29255">MKYILLTLIILLSSCSSKSLKNYERRNVEEYYDGIGVVQYFLAELPSWANFSSAGSCHRSLPIRYLHLQNIRNSFSLSYEEAIQFQLMFNELSNQLKTKASAKYIPFKDEEKIFYTVLDKIKAGIRNFVRPKYKVVNLLWLDSALESKKELRKVQALVKSQKFSKGHPVFVSLCLSQVELKNFVRKNGLHLDGAKFLTYEMLNPYNKDSILEPVPMVEINRIFSKKQRINFFLPKEQPSEFKGKFNIHKF</sequence>
<evidence type="ECO:0000313" key="1">
    <source>
        <dbReference type="EMBL" id="OUR98541.1"/>
    </source>
</evidence>